<dbReference type="Pfam" id="PF16921">
    <property type="entry name" value="Tex_YqgF"/>
    <property type="match status" value="1"/>
</dbReference>
<dbReference type="SUPFAM" id="SSF47781">
    <property type="entry name" value="RuvA domain 2-like"/>
    <property type="match status" value="2"/>
</dbReference>
<dbReference type="Gene3D" id="1.10.150.310">
    <property type="entry name" value="Tex RuvX-like domain-like"/>
    <property type="match status" value="1"/>
</dbReference>
<dbReference type="FunFam" id="1.10.150.310:FF:000001">
    <property type="entry name" value="RNA-binding transcriptional accessory protein"/>
    <property type="match status" value="1"/>
</dbReference>
<dbReference type="Pfam" id="PF17674">
    <property type="entry name" value="HHH_9"/>
    <property type="match status" value="1"/>
</dbReference>
<dbReference type="EMBL" id="CP000612">
    <property type="protein sequence ID" value="ABO49659.1"/>
    <property type="molecule type" value="Genomic_DNA"/>
</dbReference>
<dbReference type="AlphaFoldDB" id="A4J3K6"/>
<dbReference type="InterPro" id="IPR041692">
    <property type="entry name" value="HHH_9"/>
</dbReference>
<dbReference type="Gene3D" id="1.10.10.650">
    <property type="entry name" value="RuvA domain 2-like"/>
    <property type="match status" value="1"/>
</dbReference>
<name>A4J3K6_DESRM</name>
<evidence type="ECO:0000259" key="1">
    <source>
        <dbReference type="PROSITE" id="PS50126"/>
    </source>
</evidence>
<dbReference type="Gene3D" id="2.40.50.140">
    <property type="entry name" value="Nucleic acid-binding proteins"/>
    <property type="match status" value="1"/>
</dbReference>
<dbReference type="Pfam" id="PF12836">
    <property type="entry name" value="HHH_3"/>
    <property type="match status" value="1"/>
</dbReference>
<dbReference type="KEGG" id="drm:Dred_1124"/>
<dbReference type="InterPro" id="IPR018974">
    <property type="entry name" value="Tex-like_N"/>
</dbReference>
<dbReference type="SUPFAM" id="SSF53098">
    <property type="entry name" value="Ribonuclease H-like"/>
    <property type="match status" value="1"/>
</dbReference>
<gene>
    <name evidence="2" type="ordered locus">Dred_1124</name>
</gene>
<dbReference type="eggNOG" id="COG2183">
    <property type="taxonomic scope" value="Bacteria"/>
</dbReference>
<dbReference type="SUPFAM" id="SSF50249">
    <property type="entry name" value="Nucleic acid-binding proteins"/>
    <property type="match status" value="1"/>
</dbReference>
<organism evidence="2 3">
    <name type="scientific">Desulforamulus reducens (strain ATCC BAA-1160 / DSM 100696 / MI-1)</name>
    <name type="common">Desulfotomaculum reducens</name>
    <dbReference type="NCBI Taxonomy" id="349161"/>
    <lineage>
        <taxon>Bacteria</taxon>
        <taxon>Bacillati</taxon>
        <taxon>Bacillota</taxon>
        <taxon>Clostridia</taxon>
        <taxon>Eubacteriales</taxon>
        <taxon>Peptococcaceae</taxon>
        <taxon>Desulforamulus</taxon>
    </lineage>
</organism>
<accession>A4J3K6</accession>
<feature type="domain" description="S1 motif" evidence="1">
    <location>
        <begin position="648"/>
        <end position="717"/>
    </location>
</feature>
<evidence type="ECO:0000313" key="2">
    <source>
        <dbReference type="EMBL" id="ABO49659.1"/>
    </source>
</evidence>
<evidence type="ECO:0000313" key="3">
    <source>
        <dbReference type="Proteomes" id="UP000001556"/>
    </source>
</evidence>
<dbReference type="GO" id="GO:0006139">
    <property type="term" value="P:nucleobase-containing compound metabolic process"/>
    <property type="evidence" value="ECO:0007669"/>
    <property type="project" value="InterPro"/>
</dbReference>
<protein>
    <submittedName>
        <fullName evidence="2">RNA binding S1 domain protein</fullName>
    </submittedName>
</protein>
<dbReference type="InterPro" id="IPR032639">
    <property type="entry name" value="Tex_YqgF"/>
</dbReference>
<dbReference type="InterPro" id="IPR050437">
    <property type="entry name" value="Ribos_protein_bS1-like"/>
</dbReference>
<dbReference type="InterPro" id="IPR012340">
    <property type="entry name" value="NA-bd_OB-fold"/>
</dbReference>
<reference evidence="2 3" key="1">
    <citation type="submission" date="2007-03" db="EMBL/GenBank/DDBJ databases">
        <title>Complete sequence of Desulfotomaculum reducens MI-1.</title>
        <authorList>
            <consortium name="US DOE Joint Genome Institute"/>
            <person name="Copeland A."/>
            <person name="Lucas S."/>
            <person name="Lapidus A."/>
            <person name="Barry K."/>
            <person name="Detter J.C."/>
            <person name="Glavina del Rio T."/>
            <person name="Hammon N."/>
            <person name="Israni S."/>
            <person name="Dalin E."/>
            <person name="Tice H."/>
            <person name="Pitluck S."/>
            <person name="Sims D."/>
            <person name="Brettin T."/>
            <person name="Bruce D."/>
            <person name="Han C."/>
            <person name="Tapia R."/>
            <person name="Schmutz J."/>
            <person name="Larimer F."/>
            <person name="Land M."/>
            <person name="Hauser L."/>
            <person name="Kyrpides N."/>
            <person name="Kim E."/>
            <person name="Tebo B.M."/>
            <person name="Richardson P."/>
        </authorList>
    </citation>
    <scope>NUCLEOTIDE SEQUENCE [LARGE SCALE GENOMIC DNA]</scope>
    <source>
        <strain evidence="2 3">MI-1</strain>
    </source>
</reference>
<dbReference type="InterPro" id="IPR003029">
    <property type="entry name" value="S1_domain"/>
</dbReference>
<dbReference type="InterPro" id="IPR055179">
    <property type="entry name" value="Tex-like_central_region"/>
</dbReference>
<dbReference type="GO" id="GO:0003735">
    <property type="term" value="F:structural constituent of ribosome"/>
    <property type="evidence" value="ECO:0007669"/>
    <property type="project" value="TreeGrafter"/>
</dbReference>
<dbReference type="GO" id="GO:0003729">
    <property type="term" value="F:mRNA binding"/>
    <property type="evidence" value="ECO:0007669"/>
    <property type="project" value="TreeGrafter"/>
</dbReference>
<dbReference type="SMART" id="SM00732">
    <property type="entry name" value="YqgFc"/>
    <property type="match status" value="1"/>
</dbReference>
<dbReference type="PROSITE" id="PS50126">
    <property type="entry name" value="S1"/>
    <property type="match status" value="1"/>
</dbReference>
<dbReference type="Gene3D" id="3.30.420.140">
    <property type="entry name" value="YqgF/RNase H-like domain"/>
    <property type="match status" value="1"/>
</dbReference>
<dbReference type="Gene3D" id="1.10.3500.10">
    <property type="entry name" value="Tex N-terminal region-like"/>
    <property type="match status" value="1"/>
</dbReference>
<dbReference type="InterPro" id="IPR010994">
    <property type="entry name" value="RuvA_2-like"/>
</dbReference>
<dbReference type="RefSeq" id="WP_011877485.1">
    <property type="nucleotide sequence ID" value="NC_009253.1"/>
</dbReference>
<dbReference type="InterPro" id="IPR006641">
    <property type="entry name" value="YqgF/RNaseH-like_dom"/>
</dbReference>
<dbReference type="PANTHER" id="PTHR10724">
    <property type="entry name" value="30S RIBOSOMAL PROTEIN S1"/>
    <property type="match status" value="1"/>
</dbReference>
<keyword evidence="3" id="KW-1185">Reference proteome</keyword>
<dbReference type="SMART" id="SM00316">
    <property type="entry name" value="S1"/>
    <property type="match status" value="1"/>
</dbReference>
<dbReference type="Pfam" id="PF09371">
    <property type="entry name" value="Tex_N"/>
    <property type="match status" value="1"/>
</dbReference>
<dbReference type="FunFam" id="2.40.50.140:FF:000051">
    <property type="entry name" value="RNA-binding transcriptional accessory protein"/>
    <property type="match status" value="1"/>
</dbReference>
<dbReference type="Proteomes" id="UP000001556">
    <property type="component" value="Chromosome"/>
</dbReference>
<dbReference type="STRING" id="349161.Dred_1124"/>
<dbReference type="FunFam" id="3.30.420.140:FF:000001">
    <property type="entry name" value="RNA-binding transcriptional accessory protein"/>
    <property type="match status" value="1"/>
</dbReference>
<sequence length="724" mass="81521">MQKKSNLNAQIARELAIRESQVEQTAKLLDDGNTVPFIARYRKEMTGELDEVQIRKVFERLTSLRNLEKRKEEVLHSIEEQGKLTEELRAKIVAAESVTAVEDLYQPYRPKRKTRASVARERGLEPLAQWLFMATSGVQPLEEATKYLNPEIGVNCAEEALQGAMDIIAETISDDPDTRGWLRGFTYQRGELVTEVKNQEADQRGVYRMYYEHREPVKTVPPHRVLAINRGEKEEILKVKIEVSEETVMENLNRRWISMKSGVGEILQEAIRDGYRRLLAPAVERDIRNQLTESAEEQAISVFSKNLKQLLLQPPVKDKIVLGLDPAYRTGCKWAVVDNTGKLLEVGVIYPTPPQKKIQEARAEISRLVDKYEIDIIAIGNGTASRETEQFVAELIQDKGWQKLQYIIVNEAGASVYSASELAAKEFPGLDVAQRSAVSIGRRLQDPLAELVKIEPRSIGVGQYQHDVAPKRLEESLKGVVESAVNMVGVDLNTASASLLSYVSGINSTVANNIVHYREENGKFIERTQLKKVPRLGPKAFEQSVGFLRIMDGSNALDKTGIHTESYPVVKKLLKEISSSERDIGSSELKEKLKQLDMEKTAERLETGVPTLRDIIDGLLRPGRDPREDLPGPLFRSNILKIEDLQAGMELKGTVRNVVDFGVFVDVGLKNDGLVHRSEMTDRRFRHPLDIVSVGDVINVWVLAVDIERGRVSLTMKERLPQNP</sequence>
<dbReference type="GO" id="GO:0005737">
    <property type="term" value="C:cytoplasm"/>
    <property type="evidence" value="ECO:0007669"/>
    <property type="project" value="UniProtKB-ARBA"/>
</dbReference>
<dbReference type="SUPFAM" id="SSF158832">
    <property type="entry name" value="Tex N-terminal region-like"/>
    <property type="match status" value="1"/>
</dbReference>
<dbReference type="InterPro" id="IPR037027">
    <property type="entry name" value="YqgF/RNaseH-like_dom_sf"/>
</dbReference>
<dbReference type="FunFam" id="1.10.10.650:FF:000001">
    <property type="entry name" value="S1 RNA-binding domain 1"/>
    <property type="match status" value="1"/>
</dbReference>
<dbReference type="PANTHER" id="PTHR10724:SF10">
    <property type="entry name" value="S1 RNA-BINDING DOMAIN-CONTAINING PROTEIN 1"/>
    <property type="match status" value="1"/>
</dbReference>
<dbReference type="InterPro" id="IPR023323">
    <property type="entry name" value="Tex-like_dom_sf"/>
</dbReference>
<dbReference type="Pfam" id="PF22706">
    <property type="entry name" value="Tex_central_region"/>
    <property type="match status" value="1"/>
</dbReference>
<dbReference type="InterPro" id="IPR012337">
    <property type="entry name" value="RNaseH-like_sf"/>
</dbReference>
<dbReference type="Pfam" id="PF00575">
    <property type="entry name" value="S1"/>
    <property type="match status" value="1"/>
</dbReference>
<proteinExistence type="predicted"/>
<dbReference type="HOGENOM" id="CLU_009833_0_2_9"/>
<dbReference type="GO" id="GO:0006412">
    <property type="term" value="P:translation"/>
    <property type="evidence" value="ECO:0007669"/>
    <property type="project" value="TreeGrafter"/>
</dbReference>
<dbReference type="InterPro" id="IPR023319">
    <property type="entry name" value="Tex-like_HTH_dom_sf"/>
</dbReference>